<dbReference type="OMA" id="MFKEQFR"/>
<dbReference type="InterPro" id="IPR038978">
    <property type="entry name" value="MJ0935"/>
</dbReference>
<organism evidence="6 7">
    <name type="scientific">Halomicrobium mukohataei</name>
    <dbReference type="NCBI Taxonomy" id="57705"/>
    <lineage>
        <taxon>Archaea</taxon>
        <taxon>Methanobacteriati</taxon>
        <taxon>Methanobacteriota</taxon>
        <taxon>Stenosarchaea group</taxon>
        <taxon>Halobacteria</taxon>
        <taxon>Halobacteriales</taxon>
        <taxon>Haloarculaceae</taxon>
        <taxon>Halomicrobium</taxon>
    </lineage>
</organism>
<evidence type="ECO:0000256" key="5">
    <source>
        <dbReference type="SAM" id="Phobius"/>
    </source>
</evidence>
<feature type="transmembrane region" description="Helical" evidence="5">
    <location>
        <begin position="144"/>
        <end position="164"/>
    </location>
</feature>
<gene>
    <name evidence="6" type="ORF">E5139_11800</name>
</gene>
<keyword evidence="3 5" id="KW-1133">Transmembrane helix</keyword>
<dbReference type="PANTHER" id="PTHR42198:SF1">
    <property type="entry name" value="INTEGRAL MEMBRANE PROTEIN"/>
    <property type="match status" value="1"/>
</dbReference>
<dbReference type="SMART" id="SM01415">
    <property type="entry name" value="DUF106"/>
    <property type="match status" value="1"/>
</dbReference>
<dbReference type="PANTHER" id="PTHR42198">
    <property type="entry name" value="INTEGRAL MEMBRANE PROTEIN"/>
    <property type="match status" value="1"/>
</dbReference>
<keyword evidence="4 5" id="KW-0472">Membrane</keyword>
<evidence type="ECO:0000313" key="6">
    <source>
        <dbReference type="EMBL" id="QCD66291.1"/>
    </source>
</evidence>
<dbReference type="EMBL" id="CP039375">
    <property type="protein sequence ID" value="QCD66291.1"/>
    <property type="molecule type" value="Genomic_DNA"/>
</dbReference>
<dbReference type="Pfam" id="PF01956">
    <property type="entry name" value="EMC3_TMCO1"/>
    <property type="match status" value="1"/>
</dbReference>
<evidence type="ECO:0000256" key="1">
    <source>
        <dbReference type="ARBA" id="ARBA00004141"/>
    </source>
</evidence>
<evidence type="ECO:0000313" key="7">
    <source>
        <dbReference type="Proteomes" id="UP000297053"/>
    </source>
</evidence>
<comment type="subcellular location">
    <subcellularLocation>
        <location evidence="1">Membrane</location>
        <topology evidence="1">Multi-pass membrane protein</topology>
    </subcellularLocation>
</comment>
<dbReference type="Proteomes" id="UP000297053">
    <property type="component" value="Chromosome"/>
</dbReference>
<reference evidence="6 7" key="2">
    <citation type="submission" date="2019-04" db="EMBL/GenBank/DDBJ databases">
        <authorList>
            <person name="Yang S."/>
            <person name="Wei W."/>
        </authorList>
    </citation>
    <scope>NUCLEOTIDE SEQUENCE [LARGE SCALE GENOMIC DNA]</scope>
    <source>
        <strain evidence="7">ZP60</strain>
    </source>
</reference>
<proteinExistence type="predicted"/>
<evidence type="ECO:0000256" key="3">
    <source>
        <dbReference type="ARBA" id="ARBA00022989"/>
    </source>
</evidence>
<dbReference type="InterPro" id="IPR002809">
    <property type="entry name" value="EMC3/TMCO1"/>
</dbReference>
<dbReference type="AlphaFoldDB" id="A0A4D6KJM4"/>
<name>A0A4D6KJM4_9EURY</name>
<keyword evidence="2 5" id="KW-0812">Transmembrane</keyword>
<protein>
    <submittedName>
        <fullName evidence="6">DUF106 domain-containing protein</fullName>
    </submittedName>
</protein>
<evidence type="ECO:0000256" key="4">
    <source>
        <dbReference type="ARBA" id="ARBA00023136"/>
    </source>
</evidence>
<evidence type="ECO:0000256" key="2">
    <source>
        <dbReference type="ARBA" id="ARBA00022692"/>
    </source>
</evidence>
<dbReference type="RefSeq" id="WP_015762691.1">
    <property type="nucleotide sequence ID" value="NZ_CP039375.1"/>
</dbReference>
<feature type="transmembrane region" description="Helical" evidence="5">
    <location>
        <begin position="225"/>
        <end position="243"/>
    </location>
</feature>
<dbReference type="GO" id="GO:0016020">
    <property type="term" value="C:membrane"/>
    <property type="evidence" value="ECO:0007669"/>
    <property type="project" value="UniProtKB-SubCell"/>
</dbReference>
<accession>A0A4D6KJM4</accession>
<dbReference type="GeneID" id="42179630"/>
<dbReference type="KEGG" id="halz:E5139_11800"/>
<sequence>MARTAQKVESLASEGEDMTDALATVLAVAEEQGTVSWADVSDDLTSGQWGRLIEKGLLVDADGAGFVLSDPDGIRDALGEDSVEAAAATSGDSDGDDEGVNWTSYDKGAALVTVGLFAGYMQQDVRALVGGTIDIVLGPLNDVVPFYVVILVLAIMTGLWSTLLQDNLMDSEVMGKYQEKMQDLQDRREAAKERGDDEALDEIQQEQMEAMGDQLGMFKAQFRPMVWIMLLTIPAFLWMYWMIRDGHIEAAETVMVLPLVGEVSNWQQGVLGPLQAWILWYFLCSLGFSQLLRKALNVQTSPTG</sequence>
<reference evidence="6 7" key="1">
    <citation type="submission" date="2019-04" db="EMBL/GenBank/DDBJ databases">
        <title>Complete genome sequence of Arthrobacter sp. ZXY-2 associated with effective atrazine degradation and salt adaptation.</title>
        <authorList>
            <person name="Zhao X."/>
        </authorList>
    </citation>
    <scope>NUCLEOTIDE SEQUENCE [LARGE SCALE GENOMIC DNA]</scope>
    <source>
        <strain evidence="7">ZP60</strain>
    </source>
</reference>